<dbReference type="EMBL" id="BMAT01008557">
    <property type="protein sequence ID" value="GFR88083.1"/>
    <property type="molecule type" value="Genomic_DNA"/>
</dbReference>
<feature type="compositionally biased region" description="Gly residues" evidence="1">
    <location>
        <begin position="12"/>
        <end position="24"/>
    </location>
</feature>
<feature type="compositionally biased region" description="Polar residues" evidence="1">
    <location>
        <begin position="41"/>
        <end position="55"/>
    </location>
</feature>
<evidence type="ECO:0000313" key="2">
    <source>
        <dbReference type="EMBL" id="GFR88083.1"/>
    </source>
</evidence>
<keyword evidence="3" id="KW-1185">Reference proteome</keyword>
<accession>A0AAV4GT73</accession>
<feature type="compositionally biased region" description="Basic residues" evidence="1">
    <location>
        <begin position="25"/>
        <end position="39"/>
    </location>
</feature>
<name>A0AAV4GT73_9GAST</name>
<organism evidence="2 3">
    <name type="scientific">Elysia marginata</name>
    <dbReference type="NCBI Taxonomy" id="1093978"/>
    <lineage>
        <taxon>Eukaryota</taxon>
        <taxon>Metazoa</taxon>
        <taxon>Spiralia</taxon>
        <taxon>Lophotrochozoa</taxon>
        <taxon>Mollusca</taxon>
        <taxon>Gastropoda</taxon>
        <taxon>Heterobranchia</taxon>
        <taxon>Euthyneura</taxon>
        <taxon>Panpulmonata</taxon>
        <taxon>Sacoglossa</taxon>
        <taxon>Placobranchoidea</taxon>
        <taxon>Plakobranchidae</taxon>
        <taxon>Elysia</taxon>
    </lineage>
</organism>
<feature type="region of interest" description="Disordered" evidence="1">
    <location>
        <begin position="1"/>
        <end position="61"/>
    </location>
</feature>
<evidence type="ECO:0000256" key="1">
    <source>
        <dbReference type="SAM" id="MobiDB-lite"/>
    </source>
</evidence>
<protein>
    <submittedName>
        <fullName evidence="2">Uncharacterized protein</fullName>
    </submittedName>
</protein>
<gene>
    <name evidence="2" type="ORF">ElyMa_004242000</name>
</gene>
<evidence type="ECO:0000313" key="3">
    <source>
        <dbReference type="Proteomes" id="UP000762676"/>
    </source>
</evidence>
<dbReference type="Proteomes" id="UP000762676">
    <property type="component" value="Unassembled WGS sequence"/>
</dbReference>
<dbReference type="AlphaFoldDB" id="A0AAV4GT73"/>
<reference evidence="2 3" key="1">
    <citation type="journal article" date="2021" name="Elife">
        <title>Chloroplast acquisition without the gene transfer in kleptoplastic sea slugs, Plakobranchus ocellatus.</title>
        <authorList>
            <person name="Maeda T."/>
            <person name="Takahashi S."/>
            <person name="Yoshida T."/>
            <person name="Shimamura S."/>
            <person name="Takaki Y."/>
            <person name="Nagai Y."/>
            <person name="Toyoda A."/>
            <person name="Suzuki Y."/>
            <person name="Arimoto A."/>
            <person name="Ishii H."/>
            <person name="Satoh N."/>
            <person name="Nishiyama T."/>
            <person name="Hasebe M."/>
            <person name="Maruyama T."/>
            <person name="Minagawa J."/>
            <person name="Obokata J."/>
            <person name="Shigenobu S."/>
        </authorList>
    </citation>
    <scope>NUCLEOTIDE SEQUENCE [LARGE SCALE GENOMIC DNA]</scope>
</reference>
<comment type="caution">
    <text evidence="2">The sequence shown here is derived from an EMBL/GenBank/DDBJ whole genome shotgun (WGS) entry which is preliminary data.</text>
</comment>
<sequence>MLIYSSKNSPDGEGGYDNGEGTKGGKNKRTGTLGKRRLPPKTQSVSARSLQASKMSSEEPGRAATISLAALPSRNRGAKLAQLESTLQGDGGADRALINCTGRVDWLKKFRRIYGGQN</sequence>
<proteinExistence type="predicted"/>